<evidence type="ECO:0008006" key="4">
    <source>
        <dbReference type="Google" id="ProtNLM"/>
    </source>
</evidence>
<comment type="caution">
    <text evidence="2">The sequence shown here is derived from an EMBL/GenBank/DDBJ whole genome shotgun (WGS) entry which is preliminary data.</text>
</comment>
<accession>A0AA87QAE4</accession>
<keyword evidence="1" id="KW-0472">Membrane</keyword>
<dbReference type="EMBL" id="BAYX01000007">
    <property type="protein sequence ID" value="GAJ93854.1"/>
    <property type="molecule type" value="Genomic_DNA"/>
</dbReference>
<feature type="transmembrane region" description="Helical" evidence="1">
    <location>
        <begin position="26"/>
        <end position="50"/>
    </location>
</feature>
<dbReference type="Proteomes" id="UP000026941">
    <property type="component" value="Unassembled WGS sequence"/>
</dbReference>
<evidence type="ECO:0000256" key="1">
    <source>
        <dbReference type="SAM" id="Phobius"/>
    </source>
</evidence>
<keyword evidence="1" id="KW-0812">Transmembrane</keyword>
<proteinExistence type="predicted"/>
<keyword evidence="1" id="KW-1133">Transmembrane helix</keyword>
<dbReference type="AlphaFoldDB" id="A0AA87QAE4"/>
<sequence>MLAPILSLLLSGTLNRTVARTKRNGIFVAIAAILLLTAYGFALVAAAIWLATIYGAAISALLLAAGALLLGLIVLVIMAILNKQEERRARERRASLETMAVAALGLAKTQPLLTAAIATALVFGNLLGTKKRDD</sequence>
<organism evidence="2 3">
    <name type="scientific">Rhizobium rhizogenes NBRC 13257</name>
    <dbReference type="NCBI Taxonomy" id="1220581"/>
    <lineage>
        <taxon>Bacteria</taxon>
        <taxon>Pseudomonadati</taxon>
        <taxon>Pseudomonadota</taxon>
        <taxon>Alphaproteobacteria</taxon>
        <taxon>Hyphomicrobiales</taxon>
        <taxon>Rhizobiaceae</taxon>
        <taxon>Rhizobium/Agrobacterium group</taxon>
        <taxon>Rhizobium</taxon>
    </lineage>
</organism>
<feature type="transmembrane region" description="Helical" evidence="1">
    <location>
        <begin position="101"/>
        <end position="124"/>
    </location>
</feature>
<evidence type="ECO:0000313" key="2">
    <source>
        <dbReference type="EMBL" id="GAJ93854.1"/>
    </source>
</evidence>
<evidence type="ECO:0000313" key="3">
    <source>
        <dbReference type="Proteomes" id="UP000026941"/>
    </source>
</evidence>
<gene>
    <name evidence="2" type="ORF">RRH01S_07_00540</name>
</gene>
<protein>
    <recommendedName>
        <fullName evidence="4">Holin-X, holin superfamily III</fullName>
    </recommendedName>
</protein>
<dbReference type="RefSeq" id="WP_034517751.1">
    <property type="nucleotide sequence ID" value="NZ_BAYX01000007.1"/>
</dbReference>
<name>A0AA87QAE4_RHIRH</name>
<dbReference type="GeneID" id="86849270"/>
<feature type="transmembrane region" description="Helical" evidence="1">
    <location>
        <begin position="56"/>
        <end position="81"/>
    </location>
</feature>
<reference evidence="2 3" key="1">
    <citation type="submission" date="2014-05" db="EMBL/GenBank/DDBJ databases">
        <title>Whole genome shotgun sequence of Rhizobium rhizogenes NBRC 13257.</title>
        <authorList>
            <person name="Katano-Makiyama Y."/>
            <person name="Hosoyama A."/>
            <person name="Hashimoto M."/>
            <person name="Hosoyama Y."/>
            <person name="Noguchi M."/>
            <person name="Tsuchikane K."/>
            <person name="Kimura A."/>
            <person name="Ohji S."/>
            <person name="Ichikawa N."/>
            <person name="Yamazoe A."/>
            <person name="Fujita N."/>
        </authorList>
    </citation>
    <scope>NUCLEOTIDE SEQUENCE [LARGE SCALE GENOMIC DNA]</scope>
    <source>
        <strain evidence="2 3">NBRC 13257</strain>
    </source>
</reference>